<dbReference type="InterPro" id="IPR046335">
    <property type="entry name" value="LacI/GalR-like_sensor"/>
</dbReference>
<dbReference type="InterPro" id="IPR055128">
    <property type="entry name" value="HypF_C_2"/>
</dbReference>
<protein>
    <submittedName>
        <fullName evidence="7">Substrate-binding domain-containing protein</fullName>
    </submittedName>
</protein>
<feature type="compositionally biased region" description="Basic residues" evidence="4">
    <location>
        <begin position="108"/>
        <end position="128"/>
    </location>
</feature>
<accession>A0A7C9VT12</accession>
<evidence type="ECO:0000313" key="8">
    <source>
        <dbReference type="Proteomes" id="UP000481360"/>
    </source>
</evidence>
<feature type="domain" description="Carbamoyltransferase Kae1-like" evidence="6">
    <location>
        <begin position="55"/>
        <end position="110"/>
    </location>
</feature>
<dbReference type="EMBL" id="JAAMPJ010000007">
    <property type="protein sequence ID" value="NGY62212.1"/>
    <property type="molecule type" value="Genomic_DNA"/>
</dbReference>
<sequence>MRSVNLGSAPPPLTTVRMPFADLGSKAVELLLARLRGDQVPDSVTLSPELVVRPWSTVRASVVACCARLRENTGLNAVALFGGVFQNALMLLRVSDGLHRNGFRVLTRRQTRQRRRRQPRPSRRRRLPHSSGPGVSGGRACSACSSRVGWGSFTTTTWRWATTRLVGERSRGAVVFRLSPAL</sequence>
<dbReference type="Pfam" id="PF22521">
    <property type="entry name" value="HypF_C_2"/>
    <property type="match status" value="1"/>
</dbReference>
<evidence type="ECO:0000256" key="1">
    <source>
        <dbReference type="ARBA" id="ARBA00023015"/>
    </source>
</evidence>
<proteinExistence type="predicted"/>
<dbReference type="Proteomes" id="UP000481360">
    <property type="component" value="Unassembled WGS sequence"/>
</dbReference>
<keyword evidence="2" id="KW-0238">DNA-binding</keyword>
<feature type="region of interest" description="Disordered" evidence="4">
    <location>
        <begin position="108"/>
        <end position="140"/>
    </location>
</feature>
<dbReference type="SUPFAM" id="SSF53822">
    <property type="entry name" value="Periplasmic binding protein-like I"/>
    <property type="match status" value="1"/>
</dbReference>
<evidence type="ECO:0000256" key="4">
    <source>
        <dbReference type="SAM" id="MobiDB-lite"/>
    </source>
</evidence>
<evidence type="ECO:0000256" key="2">
    <source>
        <dbReference type="ARBA" id="ARBA00023125"/>
    </source>
</evidence>
<evidence type="ECO:0000256" key="3">
    <source>
        <dbReference type="ARBA" id="ARBA00023163"/>
    </source>
</evidence>
<comment type="caution">
    <text evidence="7">The sequence shown here is derived from an EMBL/GenBank/DDBJ whole genome shotgun (WGS) entry which is preliminary data.</text>
</comment>
<dbReference type="RefSeq" id="WP_166049494.1">
    <property type="nucleotide sequence ID" value="NZ_JAAMPJ010000007.1"/>
</dbReference>
<dbReference type="Gene3D" id="3.30.420.560">
    <property type="match status" value="1"/>
</dbReference>
<keyword evidence="1" id="KW-0805">Transcription regulation</keyword>
<gene>
    <name evidence="7" type="ORF">G7043_25115</name>
</gene>
<name>A0A7C9VT12_9PSEU</name>
<dbReference type="AlphaFoldDB" id="A0A7C9VT12"/>
<dbReference type="Pfam" id="PF13377">
    <property type="entry name" value="Peripla_BP_3"/>
    <property type="match status" value="1"/>
</dbReference>
<dbReference type="GO" id="GO:0003677">
    <property type="term" value="F:DNA binding"/>
    <property type="evidence" value="ECO:0007669"/>
    <property type="project" value="UniProtKB-KW"/>
</dbReference>
<evidence type="ECO:0000259" key="6">
    <source>
        <dbReference type="Pfam" id="PF22521"/>
    </source>
</evidence>
<organism evidence="7 8">
    <name type="scientific">Lentzea alba</name>
    <dbReference type="NCBI Taxonomy" id="2714351"/>
    <lineage>
        <taxon>Bacteria</taxon>
        <taxon>Bacillati</taxon>
        <taxon>Actinomycetota</taxon>
        <taxon>Actinomycetes</taxon>
        <taxon>Pseudonocardiales</taxon>
        <taxon>Pseudonocardiaceae</taxon>
        <taxon>Lentzea</taxon>
    </lineage>
</organism>
<reference evidence="7 8" key="1">
    <citation type="submission" date="2020-03" db="EMBL/GenBank/DDBJ databases">
        <title>Isolation and identification of active actinomycetes.</title>
        <authorList>
            <person name="Sun X."/>
        </authorList>
    </citation>
    <scope>NUCLEOTIDE SEQUENCE [LARGE SCALE GENOMIC DNA]</scope>
    <source>
        <strain evidence="7 8">NEAU-D13</strain>
    </source>
</reference>
<dbReference type="Gene3D" id="3.40.50.2300">
    <property type="match status" value="1"/>
</dbReference>
<evidence type="ECO:0000259" key="5">
    <source>
        <dbReference type="Pfam" id="PF13377"/>
    </source>
</evidence>
<keyword evidence="3" id="KW-0804">Transcription</keyword>
<keyword evidence="8" id="KW-1185">Reference proteome</keyword>
<dbReference type="InterPro" id="IPR028082">
    <property type="entry name" value="Peripla_BP_I"/>
</dbReference>
<evidence type="ECO:0000313" key="7">
    <source>
        <dbReference type="EMBL" id="NGY62212.1"/>
    </source>
</evidence>
<feature type="domain" description="Transcriptional regulator LacI/GalR-like sensor" evidence="5">
    <location>
        <begin position="9"/>
        <end position="53"/>
    </location>
</feature>